<proteinExistence type="predicted"/>
<evidence type="ECO:0000313" key="2">
    <source>
        <dbReference type="Proteomes" id="UP000320048"/>
    </source>
</evidence>
<comment type="caution">
    <text evidence="1">The sequence shown here is derived from an EMBL/GenBank/DDBJ whole genome shotgun (WGS) entry which is preliminary data.</text>
</comment>
<protein>
    <submittedName>
        <fullName evidence="1">Uncharacterized protein</fullName>
    </submittedName>
</protein>
<dbReference type="AlphaFoldDB" id="A0A537JDX5"/>
<evidence type="ECO:0000313" key="1">
    <source>
        <dbReference type="EMBL" id="TMI81296.1"/>
    </source>
</evidence>
<gene>
    <name evidence="1" type="ORF">E6H04_07170</name>
</gene>
<dbReference type="EMBL" id="VBAO01000177">
    <property type="protein sequence ID" value="TMI81296.1"/>
    <property type="molecule type" value="Genomic_DNA"/>
</dbReference>
<sequence>MEQRARRSLADDAEGVIRRLHGVSAARVEVKDGRIDQVHVLGSADRTARVLVADVIAALGAELGVTLEPPQVRVALLRPGQTQAGPAPLGARLKVIGLTMTTLRDSQEARVRIEHEGLTYEGSASGPGGAANGPGVVGAATLRAVETYLRSGPVFHLEAATVVSLATHQVAVALVGWAGPQEELLSGAAIVRDDPRDAVIRAVLDAVNRPVSWLGAR</sequence>
<dbReference type="Proteomes" id="UP000320048">
    <property type="component" value="Unassembled WGS sequence"/>
</dbReference>
<accession>A0A537JDX5</accession>
<reference evidence="1 2" key="1">
    <citation type="journal article" date="2019" name="Nat. Microbiol.">
        <title>Mediterranean grassland soil C-N compound turnover is dependent on rainfall and depth, and is mediated by genomically divergent microorganisms.</title>
        <authorList>
            <person name="Diamond S."/>
            <person name="Andeer P.F."/>
            <person name="Li Z."/>
            <person name="Crits-Christoph A."/>
            <person name="Burstein D."/>
            <person name="Anantharaman K."/>
            <person name="Lane K.R."/>
            <person name="Thomas B.C."/>
            <person name="Pan C."/>
            <person name="Northen T.R."/>
            <person name="Banfield J.F."/>
        </authorList>
    </citation>
    <scope>NUCLEOTIDE SEQUENCE [LARGE SCALE GENOMIC DNA]</scope>
    <source>
        <strain evidence="1">NP_7</strain>
    </source>
</reference>
<name>A0A537JDX5_9BACT</name>
<organism evidence="1 2">
    <name type="scientific">Candidatus Segetimicrobium genomatis</name>
    <dbReference type="NCBI Taxonomy" id="2569760"/>
    <lineage>
        <taxon>Bacteria</taxon>
        <taxon>Bacillati</taxon>
        <taxon>Candidatus Sysuimicrobiota</taxon>
        <taxon>Candidatus Sysuimicrobiia</taxon>
        <taxon>Candidatus Sysuimicrobiales</taxon>
        <taxon>Candidatus Segetimicrobiaceae</taxon>
        <taxon>Candidatus Segetimicrobium</taxon>
    </lineage>
</organism>